<reference evidence="3 4" key="1">
    <citation type="submission" date="2019-02" db="EMBL/GenBank/DDBJ databases">
        <title>Genomic Encyclopedia of Type Strains, Phase IV (KMG-IV): sequencing the most valuable type-strain genomes for metagenomic binning, comparative biology and taxonomic classification.</title>
        <authorList>
            <person name="Goeker M."/>
        </authorList>
    </citation>
    <scope>NUCLEOTIDE SEQUENCE [LARGE SCALE GENOMIC DNA]</scope>
    <source>
        <strain evidence="3 4">DSM 19570</strain>
    </source>
</reference>
<feature type="domain" description="SH3b" evidence="2">
    <location>
        <begin position="56"/>
        <end position="100"/>
    </location>
</feature>
<dbReference type="Gene3D" id="2.30.30.40">
    <property type="entry name" value="SH3 Domains"/>
    <property type="match status" value="1"/>
</dbReference>
<dbReference type="Pfam" id="PF08239">
    <property type="entry name" value="SH3_3"/>
    <property type="match status" value="1"/>
</dbReference>
<evidence type="ECO:0000313" key="4">
    <source>
        <dbReference type="Proteomes" id="UP000293671"/>
    </source>
</evidence>
<evidence type="ECO:0000313" key="3">
    <source>
        <dbReference type="EMBL" id="RZU02802.1"/>
    </source>
</evidence>
<dbReference type="Proteomes" id="UP000293671">
    <property type="component" value="Unassembled WGS sequence"/>
</dbReference>
<dbReference type="SUPFAM" id="SSF56925">
    <property type="entry name" value="OMPA-like"/>
    <property type="match status" value="1"/>
</dbReference>
<evidence type="ECO:0000259" key="2">
    <source>
        <dbReference type="Pfam" id="PF08239"/>
    </source>
</evidence>
<dbReference type="InterPro" id="IPR003646">
    <property type="entry name" value="SH3-like_bac-type"/>
</dbReference>
<dbReference type="OrthoDB" id="9148835at2"/>
<protein>
    <submittedName>
        <fullName evidence="3">SH3 domain-containing protein</fullName>
    </submittedName>
</protein>
<keyword evidence="4" id="KW-1185">Reference proteome</keyword>
<name>A0A4Q7W0Q1_9BURK</name>
<gene>
    <name evidence="3" type="ORF">EV670_0831</name>
</gene>
<evidence type="ECO:0000256" key="1">
    <source>
        <dbReference type="ARBA" id="ARBA00004442"/>
    </source>
</evidence>
<organism evidence="3 4">
    <name type="scientific">Rivibacter subsaxonicus</name>
    <dbReference type="NCBI Taxonomy" id="457575"/>
    <lineage>
        <taxon>Bacteria</taxon>
        <taxon>Pseudomonadati</taxon>
        <taxon>Pseudomonadota</taxon>
        <taxon>Betaproteobacteria</taxon>
        <taxon>Burkholderiales</taxon>
        <taxon>Rivibacter</taxon>
    </lineage>
</organism>
<comment type="caution">
    <text evidence="3">The sequence shown here is derived from an EMBL/GenBank/DDBJ whole genome shotgun (WGS) entry which is preliminary data.</text>
</comment>
<dbReference type="GO" id="GO:0009279">
    <property type="term" value="C:cell outer membrane"/>
    <property type="evidence" value="ECO:0007669"/>
    <property type="project" value="UniProtKB-SubCell"/>
</dbReference>
<accession>A0A4Q7W0Q1</accession>
<sequence>MAPPQRGAERLLALLHGAVPWLLAVLVVFGATGMNVARAAEPAVERVKITDPYIELRTGPGRGYPIHFVAAREEWIEITLRHTDWFKVRTEGGKEGWVQREQLATTLTEAGGLKSFRDVVLDDYLHRKLEMGAAWGAFKSEPMLKLWAGWRFAEALAVEATIGQVQGVYSGTDFWHLNLIGEPWSDQRFSPFAGIGFGKFRNVPNASLVGALDTNVNLANAMVGVRYHLTDRFVLRADYSIYTAFVADSRSTEYRAFTAGVSFFF</sequence>
<dbReference type="Gene3D" id="2.40.160.20">
    <property type="match status" value="1"/>
</dbReference>
<dbReference type="AlphaFoldDB" id="A0A4Q7W0Q1"/>
<dbReference type="InterPro" id="IPR011250">
    <property type="entry name" value="OMP/PagP_B-barrel"/>
</dbReference>
<proteinExistence type="predicted"/>
<comment type="subcellular location">
    <subcellularLocation>
        <location evidence="1">Cell outer membrane</location>
    </subcellularLocation>
</comment>
<dbReference type="EMBL" id="SHKP01000004">
    <property type="protein sequence ID" value="RZU02802.1"/>
    <property type="molecule type" value="Genomic_DNA"/>
</dbReference>